<dbReference type="OrthoDB" id="6375767at2759"/>
<dbReference type="CDD" id="cd00821">
    <property type="entry name" value="PH"/>
    <property type="match status" value="1"/>
</dbReference>
<dbReference type="GO" id="GO:0051015">
    <property type="term" value="F:actin filament binding"/>
    <property type="evidence" value="ECO:0007669"/>
    <property type="project" value="InterPro"/>
</dbReference>
<dbReference type="InterPro" id="IPR003128">
    <property type="entry name" value="Villin_headpiece"/>
</dbReference>
<feature type="compositionally biased region" description="Polar residues" evidence="5">
    <location>
        <begin position="421"/>
        <end position="434"/>
    </location>
</feature>
<dbReference type="SMART" id="SM00153">
    <property type="entry name" value="VHP"/>
    <property type="match status" value="1"/>
</dbReference>
<organism evidence="8 9">
    <name type="scientific">Batrachochytrium dendrobatidis (strain JEL423)</name>
    <dbReference type="NCBI Taxonomy" id="403673"/>
    <lineage>
        <taxon>Eukaryota</taxon>
        <taxon>Fungi</taxon>
        <taxon>Fungi incertae sedis</taxon>
        <taxon>Chytridiomycota</taxon>
        <taxon>Chytridiomycota incertae sedis</taxon>
        <taxon>Chytridiomycetes</taxon>
        <taxon>Rhizophydiales</taxon>
        <taxon>Rhizophydiales incertae sedis</taxon>
        <taxon>Batrachochytrium</taxon>
    </lineage>
</organism>
<dbReference type="PANTHER" id="PTHR11977">
    <property type="entry name" value="VILLIN"/>
    <property type="match status" value="1"/>
</dbReference>
<feature type="region of interest" description="Disordered" evidence="5">
    <location>
        <begin position="202"/>
        <end position="224"/>
    </location>
</feature>
<dbReference type="GO" id="GO:0051016">
    <property type="term" value="P:barbed-end actin filament capping"/>
    <property type="evidence" value="ECO:0007669"/>
    <property type="project" value="TreeGrafter"/>
</dbReference>
<feature type="domain" description="PH" evidence="6">
    <location>
        <begin position="272"/>
        <end position="374"/>
    </location>
</feature>
<dbReference type="GO" id="GO:0005737">
    <property type="term" value="C:cytoplasm"/>
    <property type="evidence" value="ECO:0007669"/>
    <property type="project" value="TreeGrafter"/>
</dbReference>
<sequence length="1436" mass="159444">MSTATLDSKQSTPLQVIQTDGLGVGIFDPVWDPALPLLYLTTRGEGIRIYELEGGMLLPTTTIKIDKHAAAIEPMFKDICDTRKCEIARFLRLGTDSAIEMTSIIVPRVNSDSVFQEDLFPSYATINPNALESQWFDDCISVEPILLDMPIALESNQEVVSASHETQSETSRSDISKTISHTSYSDTAVLLDKPFSHCKQKSEIHTHHRGISKSSMGSLRRPSSLKAPVSAQILKGHQRDSLGVFGRDSCTDRHAHSRGSSHDMTDSSLPPLPLLEGVLSLENKGWMSTAWKPVYLSVKSHRLYIGLDAAVDSPMHGFKFDEIQSVSAFSLTIQDSNSDVGLQVSLKNTTLFRFKALDKNERDKWLNVLQQHLDNATISTNASTIAAATKPQIPTISVSKTEENSPKPTKPRYPRADEQDTTGIAEQPRSQPTRHIQASHALLMGSLMYYTLSSTSRNAVSMWTPRLAVLDLDGTIHLFNDDVKAYSRGIKPIDIINLSTTLSVRVAKRDMDAAAVNGTGVIRMGYIPSSKIISNTIMEGYITIENITPDSSLAKDSKDQVNGALKSSEIKQLENGTYWVSLIHGSFYYFENELSNAPVATYSPCTIYGYKLIGTVNSGTIPENSQEPVGFILDLGKEVGQLKHVIPEKQNQQSWTVFLEQSYRENYDLLGRFGIHTTEQLVSQLDTYQSTHGLTGFRPRLSTNAPVSKSLNSISVDQHPISDLTYTVIDQSLIGKAKQKTLIELSGKIRLTVVTVEPTWKSLSADNAYVLDVGDDVYHWGGDKSSRVCRAQALDVASRIRKSRGNRPRLVLIEKEERATWKAFLAHLHSNGEESVFNTQSQVQKRGSMGDLNTASTVGDVETPPLHIRVYCIDPFAALVSRQVLLMFDEQKYPSKSILATISLNNGCAVVHAENEVFVWSGKHSTNESRSLAAFIAHQVAVAQSSDGIHFVSMHLEAEDLETVIFKEKFSDFEGSIPISMRIDPVANPNIAHAITQQLADISMLLGPVPEEKKNVAEVLDVEGGGGHGSWSMYRIKQFTREQVTEPSLSGLFYRNESYVIVYTYRPKNSGVDKCVCYFWQGSASSITEKGTSALMTIELSLQAGLEVTQARIIEGKEPLHLFKIFKGIWIMIGTHVNPPLSSDSNIMVFDIRDVFDTVSKAIQIEPNEIVFNSNHVIVVLAGSVSYIWTGKHSSESERSKARETVARFGSASTTVVTIDEKLGANSPEFTALLNHHGVTLPSQLVWNARTIPRLFSCSCASGTIQVSHVTNFIQTELDSNSAMILDAVTHIFVWFGHAAKPGEKVFALETATQYIEASTTHDRKRVLLAVTFEGQEPPEFIRQFHGWSKSKIAQGRSGLKPKSRPLADVLKEYKKETYSVQILLSKNVPEHLDRTKLEMYLSDDEFETLFRMKRDEYNALVTWKREGIKKQIGFY</sequence>
<dbReference type="Pfam" id="PF00626">
    <property type="entry name" value="Gelsolin"/>
    <property type="match status" value="2"/>
</dbReference>
<dbReference type="SMART" id="SM01167">
    <property type="entry name" value="DUF1900"/>
    <property type="match status" value="1"/>
</dbReference>
<comment type="similarity">
    <text evidence="1">Belongs to the villin/gelsolin family.</text>
</comment>
<dbReference type="SUPFAM" id="SSF82754">
    <property type="entry name" value="C-terminal, gelsolin-like domain of Sec23/24"/>
    <property type="match status" value="1"/>
</dbReference>
<reference evidence="8 9" key="1">
    <citation type="submission" date="2006-10" db="EMBL/GenBank/DDBJ databases">
        <title>The Genome Sequence of Batrachochytrium dendrobatidis JEL423.</title>
        <authorList>
            <consortium name="The Broad Institute Genome Sequencing Platform"/>
            <person name="Birren B."/>
            <person name="Lander E."/>
            <person name="Galagan J."/>
            <person name="Cuomo C."/>
            <person name="Devon K."/>
            <person name="Jaffe D."/>
            <person name="Butler J."/>
            <person name="Alvarez P."/>
            <person name="Gnerre S."/>
            <person name="Grabherr M."/>
            <person name="Kleber M."/>
            <person name="Mauceli E."/>
            <person name="Brockman W."/>
            <person name="Young S."/>
            <person name="LaButti K."/>
            <person name="Sykes S."/>
            <person name="DeCaprio D."/>
            <person name="Crawford M."/>
            <person name="Koehrsen M."/>
            <person name="Engels R."/>
            <person name="Montgomery P."/>
            <person name="Pearson M."/>
            <person name="Howarth C."/>
            <person name="Larson L."/>
            <person name="White J."/>
            <person name="O'Leary S."/>
            <person name="Kodira C."/>
            <person name="Zeng Q."/>
            <person name="Yandava C."/>
            <person name="Alvarado L."/>
            <person name="Longcore J."/>
            <person name="James T."/>
        </authorList>
    </citation>
    <scope>NUCLEOTIDE SEQUENCE [LARGE SCALE GENOMIC DNA]</scope>
    <source>
        <strain evidence="8 9">JEL423</strain>
    </source>
</reference>
<evidence type="ECO:0008006" key="10">
    <source>
        <dbReference type="Google" id="ProtNLM"/>
    </source>
</evidence>
<dbReference type="GO" id="GO:0015629">
    <property type="term" value="C:actin cytoskeleton"/>
    <property type="evidence" value="ECO:0007669"/>
    <property type="project" value="TreeGrafter"/>
</dbReference>
<keyword evidence="3" id="KW-0677">Repeat</keyword>
<dbReference type="Pfam" id="PF02209">
    <property type="entry name" value="VHP"/>
    <property type="match status" value="1"/>
</dbReference>
<evidence type="ECO:0000256" key="3">
    <source>
        <dbReference type="ARBA" id="ARBA00022737"/>
    </source>
</evidence>
<dbReference type="STRING" id="403673.A0A177W8S3"/>
<dbReference type="EMBL" id="DS022300">
    <property type="protein sequence ID" value="OAJ35781.1"/>
    <property type="molecule type" value="Genomic_DNA"/>
</dbReference>
<evidence type="ECO:0000256" key="4">
    <source>
        <dbReference type="ARBA" id="ARBA00023203"/>
    </source>
</evidence>
<evidence type="ECO:0000313" key="8">
    <source>
        <dbReference type="EMBL" id="OAJ35781.1"/>
    </source>
</evidence>
<gene>
    <name evidence="8" type="ORF">BDEG_20021</name>
</gene>
<dbReference type="InterPro" id="IPR029006">
    <property type="entry name" value="ADF-H/Gelsolin-like_dom_sf"/>
</dbReference>
<evidence type="ECO:0000256" key="2">
    <source>
        <dbReference type="ARBA" id="ARBA00022467"/>
    </source>
</evidence>
<dbReference type="InterPro" id="IPR001849">
    <property type="entry name" value="PH_domain"/>
</dbReference>
<dbReference type="InterPro" id="IPR036180">
    <property type="entry name" value="Gelsolin-like_dom_sf"/>
</dbReference>
<dbReference type="PROSITE" id="PS50003">
    <property type="entry name" value="PH_DOMAIN"/>
    <property type="match status" value="1"/>
</dbReference>
<dbReference type="SMART" id="SM00233">
    <property type="entry name" value="PH"/>
    <property type="match status" value="2"/>
</dbReference>
<protein>
    <recommendedName>
        <fullName evidence="10">HP domain-containing protein</fullName>
    </recommendedName>
</protein>
<evidence type="ECO:0000256" key="5">
    <source>
        <dbReference type="SAM" id="MobiDB-lite"/>
    </source>
</evidence>
<dbReference type="SUPFAM" id="SSF50729">
    <property type="entry name" value="PH domain-like"/>
    <property type="match status" value="1"/>
</dbReference>
<evidence type="ECO:0000259" key="6">
    <source>
        <dbReference type="PROSITE" id="PS50003"/>
    </source>
</evidence>
<dbReference type="eggNOG" id="KOG0303">
    <property type="taxonomic scope" value="Eukaryota"/>
</dbReference>
<keyword evidence="2" id="KW-0117">Actin capping</keyword>
<dbReference type="GO" id="GO:0008154">
    <property type="term" value="P:actin polymerization or depolymerization"/>
    <property type="evidence" value="ECO:0007669"/>
    <property type="project" value="TreeGrafter"/>
</dbReference>
<dbReference type="SUPFAM" id="SSF47050">
    <property type="entry name" value="VHP, Villin headpiece domain"/>
    <property type="match status" value="1"/>
</dbReference>
<evidence type="ECO:0000313" key="9">
    <source>
        <dbReference type="Proteomes" id="UP000077115"/>
    </source>
</evidence>
<dbReference type="PRINTS" id="PR00597">
    <property type="entry name" value="GELSOLIN"/>
</dbReference>
<dbReference type="GO" id="GO:0005546">
    <property type="term" value="F:phosphatidylinositol-4,5-bisphosphate binding"/>
    <property type="evidence" value="ECO:0007669"/>
    <property type="project" value="TreeGrafter"/>
</dbReference>
<reference evidence="8 9" key="2">
    <citation type="submission" date="2016-05" db="EMBL/GenBank/DDBJ databases">
        <title>Lineage-specific infection strategies underlie the spectrum of fungal disease in amphibians.</title>
        <authorList>
            <person name="Cuomo C.A."/>
            <person name="Farrer R.A."/>
            <person name="James T."/>
            <person name="Longcore J."/>
            <person name="Birren B."/>
        </authorList>
    </citation>
    <scope>NUCLEOTIDE SEQUENCE [LARGE SCALE GENOMIC DNA]</scope>
    <source>
        <strain evidence="8 9">JEL423</strain>
    </source>
</reference>
<dbReference type="SUPFAM" id="SSF55753">
    <property type="entry name" value="Actin depolymerizing proteins"/>
    <property type="match status" value="4"/>
</dbReference>
<dbReference type="Gene3D" id="1.10.950.10">
    <property type="entry name" value="Villin headpiece domain"/>
    <property type="match status" value="1"/>
</dbReference>
<accession>A0A177W8S3</accession>
<dbReference type="Proteomes" id="UP000077115">
    <property type="component" value="Unassembled WGS sequence"/>
</dbReference>
<dbReference type="Gene3D" id="2.130.10.10">
    <property type="entry name" value="YVTN repeat-like/Quinoprotein amine dehydrogenase"/>
    <property type="match status" value="1"/>
</dbReference>
<proteinExistence type="inferred from homology"/>
<feature type="region of interest" description="Disordered" evidence="5">
    <location>
        <begin position="393"/>
        <end position="434"/>
    </location>
</feature>
<dbReference type="PANTHER" id="PTHR11977:SF51">
    <property type="entry name" value="PROTEIN FLIGHTLESS-1 HOMOLOG"/>
    <property type="match status" value="1"/>
</dbReference>
<dbReference type="InterPro" id="IPR011993">
    <property type="entry name" value="PH-like_dom_sf"/>
</dbReference>
<dbReference type="SMART" id="SM00262">
    <property type="entry name" value="GEL"/>
    <property type="match status" value="4"/>
</dbReference>
<dbReference type="InterPro" id="IPR007123">
    <property type="entry name" value="Gelsolin-like_dom"/>
</dbReference>
<dbReference type="InterPro" id="IPR007122">
    <property type="entry name" value="Villin/Gelsolin"/>
</dbReference>
<dbReference type="InterPro" id="IPR036886">
    <property type="entry name" value="Villin_headpiece_dom_sf"/>
</dbReference>
<evidence type="ECO:0000256" key="1">
    <source>
        <dbReference type="ARBA" id="ARBA00008418"/>
    </source>
</evidence>
<dbReference type="PROSITE" id="PS51089">
    <property type="entry name" value="HP"/>
    <property type="match status" value="1"/>
</dbReference>
<dbReference type="VEuPathDB" id="FungiDB:BDEG_20021"/>
<dbReference type="GO" id="GO:0051014">
    <property type="term" value="P:actin filament severing"/>
    <property type="evidence" value="ECO:0007669"/>
    <property type="project" value="TreeGrafter"/>
</dbReference>
<dbReference type="InterPro" id="IPR015943">
    <property type="entry name" value="WD40/YVTN_repeat-like_dom_sf"/>
</dbReference>
<dbReference type="Gene3D" id="2.30.29.30">
    <property type="entry name" value="Pleckstrin-homology domain (PH domain)/Phosphotyrosine-binding domain (PTB)"/>
    <property type="match status" value="1"/>
</dbReference>
<dbReference type="Gene3D" id="3.40.20.10">
    <property type="entry name" value="Severin"/>
    <property type="match status" value="5"/>
</dbReference>
<feature type="domain" description="HP" evidence="7">
    <location>
        <begin position="1373"/>
        <end position="1436"/>
    </location>
</feature>
<evidence type="ECO:0000259" key="7">
    <source>
        <dbReference type="PROSITE" id="PS51089"/>
    </source>
</evidence>
<name>A0A177W8S3_BATDL</name>
<dbReference type="eggNOG" id="KOG0443">
    <property type="taxonomic scope" value="Eukaryota"/>
</dbReference>
<keyword evidence="4" id="KW-0009">Actin-binding</keyword>